<evidence type="ECO:0008006" key="8">
    <source>
        <dbReference type="Google" id="ProtNLM"/>
    </source>
</evidence>
<dbReference type="InterPro" id="IPR036514">
    <property type="entry name" value="SGNH_hydro_sf"/>
</dbReference>
<dbReference type="EMBL" id="JAXQNO010000005">
    <property type="protein sequence ID" value="KAK4797817.1"/>
    <property type="molecule type" value="Genomic_DNA"/>
</dbReference>
<dbReference type="Gene3D" id="3.40.50.1110">
    <property type="entry name" value="SGNH hydrolase"/>
    <property type="match status" value="1"/>
</dbReference>
<dbReference type="Proteomes" id="UP001346149">
    <property type="component" value="Unassembled WGS sequence"/>
</dbReference>
<accession>A0AAN7M4K6</accession>
<organism evidence="6 7">
    <name type="scientific">Trapa natans</name>
    <name type="common">Water chestnut</name>
    <dbReference type="NCBI Taxonomy" id="22666"/>
    <lineage>
        <taxon>Eukaryota</taxon>
        <taxon>Viridiplantae</taxon>
        <taxon>Streptophyta</taxon>
        <taxon>Embryophyta</taxon>
        <taxon>Tracheophyta</taxon>
        <taxon>Spermatophyta</taxon>
        <taxon>Magnoliopsida</taxon>
        <taxon>eudicotyledons</taxon>
        <taxon>Gunneridae</taxon>
        <taxon>Pentapetalae</taxon>
        <taxon>rosids</taxon>
        <taxon>malvids</taxon>
        <taxon>Myrtales</taxon>
        <taxon>Lythraceae</taxon>
        <taxon>Trapa</taxon>
    </lineage>
</organism>
<evidence type="ECO:0000256" key="2">
    <source>
        <dbReference type="ARBA" id="ARBA00022729"/>
    </source>
</evidence>
<keyword evidence="4" id="KW-0325">Glycoprotein</keyword>
<dbReference type="SUPFAM" id="SSF52266">
    <property type="entry name" value="SGNH hydrolase"/>
    <property type="match status" value="1"/>
</dbReference>
<feature type="signal peptide" evidence="5">
    <location>
        <begin position="1"/>
        <end position="29"/>
    </location>
</feature>
<evidence type="ECO:0000313" key="6">
    <source>
        <dbReference type="EMBL" id="KAK4797817.1"/>
    </source>
</evidence>
<feature type="chain" id="PRO_5042904978" description="GDSL esterase/lipase" evidence="5">
    <location>
        <begin position="30"/>
        <end position="389"/>
    </location>
</feature>
<dbReference type="InterPro" id="IPR035669">
    <property type="entry name" value="SGNH_plant_lipase-like"/>
</dbReference>
<proteinExistence type="inferred from homology"/>
<evidence type="ECO:0000256" key="1">
    <source>
        <dbReference type="ARBA" id="ARBA00008668"/>
    </source>
</evidence>
<sequence>MLLLASAVAIMEAPTLLWLLLVQLAGALALLPETDAVAGTRTRTCGFQVLFNFGDSNSDTGGASAALLEVNEPNGETFFGHPSGRRCDGRLIIDFVAESLKLPYLSPYLDSLDTNFRHGVNFATGGSSIRPGGYSPFHLSIQINQFIRFKSRVEDLYAKFKGGNQQLLGKLPRPQDFSEALYTLDIGQNDLSYGFQYTTQKQVRASIPDILTQFSHAVHQLYEQGARFFWIHNTGPIGCLPYSILYDRSKPGNLDKIGCVEPQNKVARRFNTELKRTVRELREQLTEAALTYVDVYSIKYEIVSQAKNLGFMEPTNFCCRSSIFGDAVNCGKREVVNGTVRENLCAHPSKHVSWDGIHYSEAANKWVVTKILNGSSSSPPVPIDAACRA</sequence>
<gene>
    <name evidence="6" type="ORF">SAY86_030143</name>
</gene>
<keyword evidence="7" id="KW-1185">Reference proteome</keyword>
<dbReference type="InterPro" id="IPR001087">
    <property type="entry name" value="GDSL"/>
</dbReference>
<name>A0AAN7M4K6_TRANT</name>
<dbReference type="Pfam" id="PF00657">
    <property type="entry name" value="Lipase_GDSL"/>
    <property type="match status" value="1"/>
</dbReference>
<evidence type="ECO:0000313" key="7">
    <source>
        <dbReference type="Proteomes" id="UP001346149"/>
    </source>
</evidence>
<comment type="caution">
    <text evidence="6">The sequence shown here is derived from an EMBL/GenBank/DDBJ whole genome shotgun (WGS) entry which is preliminary data.</text>
</comment>
<evidence type="ECO:0000256" key="5">
    <source>
        <dbReference type="SAM" id="SignalP"/>
    </source>
</evidence>
<dbReference type="PANTHER" id="PTHR22835:SF555">
    <property type="entry name" value="GDSL-LIKE LIPASE_ACYLHYDROLASE"/>
    <property type="match status" value="1"/>
</dbReference>
<protein>
    <recommendedName>
        <fullName evidence="8">GDSL esterase/lipase</fullName>
    </recommendedName>
</protein>
<evidence type="ECO:0000256" key="3">
    <source>
        <dbReference type="ARBA" id="ARBA00022801"/>
    </source>
</evidence>
<dbReference type="PANTHER" id="PTHR22835">
    <property type="entry name" value="ZINC FINGER FYVE DOMAIN CONTAINING PROTEIN"/>
    <property type="match status" value="1"/>
</dbReference>
<comment type="similarity">
    <text evidence="1">Belongs to the 'GDSL' lipolytic enzyme family.</text>
</comment>
<keyword evidence="3" id="KW-0378">Hydrolase</keyword>
<evidence type="ECO:0000256" key="4">
    <source>
        <dbReference type="ARBA" id="ARBA00023180"/>
    </source>
</evidence>
<dbReference type="CDD" id="cd01837">
    <property type="entry name" value="SGNH_plant_lipase_like"/>
    <property type="match status" value="1"/>
</dbReference>
<dbReference type="AlphaFoldDB" id="A0AAN7M4K6"/>
<keyword evidence="2 5" id="KW-0732">Signal</keyword>
<dbReference type="GO" id="GO:0016788">
    <property type="term" value="F:hydrolase activity, acting on ester bonds"/>
    <property type="evidence" value="ECO:0007669"/>
    <property type="project" value="InterPro"/>
</dbReference>
<reference evidence="6 7" key="1">
    <citation type="journal article" date="2023" name="Hortic Res">
        <title>Pangenome of water caltrop reveals structural variations and asymmetric subgenome divergence after allopolyploidization.</title>
        <authorList>
            <person name="Zhang X."/>
            <person name="Chen Y."/>
            <person name="Wang L."/>
            <person name="Yuan Y."/>
            <person name="Fang M."/>
            <person name="Shi L."/>
            <person name="Lu R."/>
            <person name="Comes H.P."/>
            <person name="Ma Y."/>
            <person name="Chen Y."/>
            <person name="Huang G."/>
            <person name="Zhou Y."/>
            <person name="Zheng Z."/>
            <person name="Qiu Y."/>
        </authorList>
    </citation>
    <scope>NUCLEOTIDE SEQUENCE [LARGE SCALE GENOMIC DNA]</scope>
    <source>
        <strain evidence="6">F231</strain>
    </source>
</reference>